<evidence type="ECO:0000313" key="4">
    <source>
        <dbReference type="Proteomes" id="UP000515121"/>
    </source>
</evidence>
<evidence type="ECO:0000313" key="5">
    <source>
        <dbReference type="RefSeq" id="XP_022751557.1"/>
    </source>
</evidence>
<proteinExistence type="inferred from homology"/>
<name>A0A6P5ZGB2_DURZI</name>
<sequence>MVSKHFFHVLFFLDFVSFPFSSVAFHAVTPLNESNVVHSSSSSSSNFNTINVEGNKTDGTYFSGCFDKVYAFGDSYTDTGNAQLLGGLKNFESGFLSKGSNFGQRSCDGRLVVDFLCDALNISSLRPYKSISANSAANLSLGVNFATAGATVFTRKFFAHYKINNTLMWQGTPQSFHTQIEWFNKFLSDIACKGKSEEGCKADMGSSLFWLGQMGIGDYARVLGSTISLRWLKDMTIAYTSNLLTFDLLFSSLKSFLALPYVTLFDTGAKYIVVQGLPPLGCYPFAKLSPNFVKDDMGCAAGINKAIIAHNDLLQTILEGFRKKQGGKCMILYADYFNAYKEITTNLGKFGLEDAFNACCGAGNGPLNFNLESLCGMLGTTACKNPDSHVHWDGIHLTEAMHRQISDLFLYKDFCQPSFIELIKMKKGQEQLENYSFLEFVLGLNPLTHCSSPSPSKDTVLDICYVVLLLSDTQLHDPLSISIEKDFNFAAEYKEELEQFQVEFIEEKD</sequence>
<evidence type="ECO:0000256" key="1">
    <source>
        <dbReference type="ARBA" id="ARBA00008668"/>
    </source>
</evidence>
<evidence type="ECO:0000256" key="3">
    <source>
        <dbReference type="SAM" id="SignalP"/>
    </source>
</evidence>
<reference evidence="5" key="1">
    <citation type="submission" date="2025-08" db="UniProtKB">
        <authorList>
            <consortium name="RefSeq"/>
        </authorList>
    </citation>
    <scope>IDENTIFICATION</scope>
    <source>
        <tissue evidence="5">Fruit stalk</tissue>
    </source>
</reference>
<dbReference type="Gene3D" id="3.40.50.1110">
    <property type="entry name" value="SGNH hydrolase"/>
    <property type="match status" value="1"/>
</dbReference>
<dbReference type="Pfam" id="PF00657">
    <property type="entry name" value="Lipase_GDSL"/>
    <property type="match status" value="1"/>
</dbReference>
<dbReference type="Proteomes" id="UP000515121">
    <property type="component" value="Unplaced"/>
</dbReference>
<keyword evidence="2" id="KW-0325">Glycoprotein</keyword>
<accession>A0A6P5ZGB2</accession>
<dbReference type="PANTHER" id="PTHR22835:SF532">
    <property type="entry name" value="SERINE-RICH ADHESIN FOR PLATELETS-LIKE ISOFORM X1"/>
    <property type="match status" value="1"/>
</dbReference>
<feature type="signal peptide" evidence="3">
    <location>
        <begin position="1"/>
        <end position="24"/>
    </location>
</feature>
<dbReference type="RefSeq" id="XP_022751557.1">
    <property type="nucleotide sequence ID" value="XM_022895822.1"/>
</dbReference>
<dbReference type="AlphaFoldDB" id="A0A6P5ZGB2"/>
<dbReference type="GeneID" id="111300169"/>
<comment type="similarity">
    <text evidence="1">Belongs to the 'GDSL' lipolytic enzyme family.</text>
</comment>
<organism evidence="4 5">
    <name type="scientific">Durio zibethinus</name>
    <name type="common">Durian</name>
    <dbReference type="NCBI Taxonomy" id="66656"/>
    <lineage>
        <taxon>Eukaryota</taxon>
        <taxon>Viridiplantae</taxon>
        <taxon>Streptophyta</taxon>
        <taxon>Embryophyta</taxon>
        <taxon>Tracheophyta</taxon>
        <taxon>Spermatophyta</taxon>
        <taxon>Magnoliopsida</taxon>
        <taxon>eudicotyledons</taxon>
        <taxon>Gunneridae</taxon>
        <taxon>Pentapetalae</taxon>
        <taxon>rosids</taxon>
        <taxon>malvids</taxon>
        <taxon>Malvales</taxon>
        <taxon>Malvaceae</taxon>
        <taxon>Helicteroideae</taxon>
        <taxon>Durio</taxon>
    </lineage>
</organism>
<keyword evidence="3" id="KW-0732">Signal</keyword>
<dbReference type="InterPro" id="IPR036514">
    <property type="entry name" value="SGNH_hydro_sf"/>
</dbReference>
<evidence type="ECO:0000256" key="2">
    <source>
        <dbReference type="ARBA" id="ARBA00023180"/>
    </source>
</evidence>
<protein>
    <submittedName>
        <fullName evidence="5">GDSL esterase/lipase At3g48460-like</fullName>
    </submittedName>
</protein>
<dbReference type="PANTHER" id="PTHR22835">
    <property type="entry name" value="ZINC FINGER FYVE DOMAIN CONTAINING PROTEIN"/>
    <property type="match status" value="1"/>
</dbReference>
<dbReference type="KEGG" id="dzi:111300169"/>
<dbReference type="GO" id="GO:0016788">
    <property type="term" value="F:hydrolase activity, acting on ester bonds"/>
    <property type="evidence" value="ECO:0007669"/>
    <property type="project" value="InterPro"/>
</dbReference>
<keyword evidence="4" id="KW-1185">Reference proteome</keyword>
<dbReference type="OrthoDB" id="1600564at2759"/>
<dbReference type="InterPro" id="IPR001087">
    <property type="entry name" value="GDSL"/>
</dbReference>
<gene>
    <name evidence="5" type="primary">LOC111300169</name>
</gene>
<feature type="chain" id="PRO_5027575082" evidence="3">
    <location>
        <begin position="25"/>
        <end position="509"/>
    </location>
</feature>